<feature type="transmembrane region" description="Helical" evidence="5">
    <location>
        <begin position="323"/>
        <end position="346"/>
    </location>
</feature>
<dbReference type="InterPro" id="IPR011701">
    <property type="entry name" value="MFS"/>
</dbReference>
<dbReference type="PANTHER" id="PTHR23508:SF10">
    <property type="entry name" value="CARBOXYLIC ACID TRANSPORTER PROTEIN HOMOLOG"/>
    <property type="match status" value="1"/>
</dbReference>
<feature type="transmembrane region" description="Helical" evidence="5">
    <location>
        <begin position="358"/>
        <end position="381"/>
    </location>
</feature>
<reference evidence="7 8" key="1">
    <citation type="submission" date="2023-07" db="EMBL/GenBank/DDBJ databases">
        <title>Sorghum-associated microbial communities from plants grown in Nebraska, USA.</title>
        <authorList>
            <person name="Schachtman D."/>
        </authorList>
    </citation>
    <scope>NUCLEOTIDE SEQUENCE [LARGE SCALE GENOMIC DNA]</scope>
    <source>
        <strain evidence="7 8">3262</strain>
    </source>
</reference>
<name>A0ABU1TG19_9SPHI</name>
<keyword evidence="4 5" id="KW-0472">Membrane</keyword>
<evidence type="ECO:0000256" key="4">
    <source>
        <dbReference type="ARBA" id="ARBA00023136"/>
    </source>
</evidence>
<accession>A0ABU1TG19</accession>
<feature type="transmembrane region" description="Helical" evidence="5">
    <location>
        <begin position="299"/>
        <end position="317"/>
    </location>
</feature>
<dbReference type="PROSITE" id="PS00217">
    <property type="entry name" value="SUGAR_TRANSPORT_2"/>
    <property type="match status" value="1"/>
</dbReference>
<dbReference type="Pfam" id="PF07690">
    <property type="entry name" value="MFS_1"/>
    <property type="match status" value="1"/>
</dbReference>
<keyword evidence="8" id="KW-1185">Reference proteome</keyword>
<dbReference type="Gene3D" id="1.20.1250.20">
    <property type="entry name" value="MFS general substrate transporter like domains"/>
    <property type="match status" value="2"/>
</dbReference>
<evidence type="ECO:0000313" key="8">
    <source>
        <dbReference type="Proteomes" id="UP001247620"/>
    </source>
</evidence>
<feature type="transmembrane region" description="Helical" evidence="5">
    <location>
        <begin position="97"/>
        <end position="115"/>
    </location>
</feature>
<dbReference type="EMBL" id="JAVDUU010000004">
    <property type="protein sequence ID" value="MDR6944201.1"/>
    <property type="molecule type" value="Genomic_DNA"/>
</dbReference>
<evidence type="ECO:0000256" key="3">
    <source>
        <dbReference type="ARBA" id="ARBA00022989"/>
    </source>
</evidence>
<evidence type="ECO:0000256" key="1">
    <source>
        <dbReference type="ARBA" id="ARBA00004141"/>
    </source>
</evidence>
<dbReference type="PROSITE" id="PS50850">
    <property type="entry name" value="MFS"/>
    <property type="match status" value="1"/>
</dbReference>
<dbReference type="InterPro" id="IPR036259">
    <property type="entry name" value="MFS_trans_sf"/>
</dbReference>
<keyword evidence="3 5" id="KW-1133">Transmembrane helix</keyword>
<feature type="transmembrane region" description="Helical" evidence="5">
    <location>
        <begin position="183"/>
        <end position="201"/>
    </location>
</feature>
<dbReference type="InterPro" id="IPR020846">
    <property type="entry name" value="MFS_dom"/>
</dbReference>
<feature type="transmembrane region" description="Helical" evidence="5">
    <location>
        <begin position="387"/>
        <end position="407"/>
    </location>
</feature>
<comment type="caution">
    <text evidence="7">The sequence shown here is derived from an EMBL/GenBank/DDBJ whole genome shotgun (WGS) entry which is preliminary data.</text>
</comment>
<sequence>MSTILIDEPMVTAQPKTSSTYLALLFMLCFVSSVFGGAVSTLMSVYLPVVVKDLQGDLSADQVNYLSGYINALFIFGWAIGGFTWGYVSDKIGRKKALIYSIACYGIFTVLTGVMRQWPGVMLCRFMSGFGVGGELVIAFTLISEVWPAKSKAIVTGILSIAFPVGIFSAGAINYIVSSWREGFFVGVIPLTMVIIGMFVIKESGVWINHRQNKMADKSDTLFSSHNRRELIVGSLMFGTMLIGLWAIFSWMPTWIQSLIAIDAPKQRGLSMMFLGMGGLTGGFFSGWLVNLMGLRKSMLLCFAVCTVMSFVLFKTNTVFSPVIYVEIAIMALFFGASQGVLSAYIPQLFHTGIRATATGFCFNVGRLFTATAVLFIGLLVSTLGGYGNAIFIFSLVFVVGLIVVLVTGDKKGKAEVSEVNILSDNN</sequence>
<feature type="transmembrane region" description="Helical" evidence="5">
    <location>
        <begin position="154"/>
        <end position="177"/>
    </location>
</feature>
<feature type="domain" description="Major facilitator superfamily (MFS) profile" evidence="6">
    <location>
        <begin position="25"/>
        <end position="413"/>
    </location>
</feature>
<evidence type="ECO:0000256" key="2">
    <source>
        <dbReference type="ARBA" id="ARBA00022692"/>
    </source>
</evidence>
<dbReference type="SUPFAM" id="SSF103473">
    <property type="entry name" value="MFS general substrate transporter"/>
    <property type="match status" value="1"/>
</dbReference>
<organism evidence="7 8">
    <name type="scientific">Mucilaginibacter pocheonensis</name>
    <dbReference type="NCBI Taxonomy" id="398050"/>
    <lineage>
        <taxon>Bacteria</taxon>
        <taxon>Pseudomonadati</taxon>
        <taxon>Bacteroidota</taxon>
        <taxon>Sphingobacteriia</taxon>
        <taxon>Sphingobacteriales</taxon>
        <taxon>Sphingobacteriaceae</taxon>
        <taxon>Mucilaginibacter</taxon>
    </lineage>
</organism>
<feature type="transmembrane region" description="Helical" evidence="5">
    <location>
        <begin position="272"/>
        <end position="292"/>
    </location>
</feature>
<evidence type="ECO:0000313" key="7">
    <source>
        <dbReference type="EMBL" id="MDR6944201.1"/>
    </source>
</evidence>
<feature type="transmembrane region" description="Helical" evidence="5">
    <location>
        <begin position="66"/>
        <end position="85"/>
    </location>
</feature>
<feature type="transmembrane region" description="Helical" evidence="5">
    <location>
        <begin position="231"/>
        <end position="252"/>
    </location>
</feature>
<evidence type="ECO:0000259" key="6">
    <source>
        <dbReference type="PROSITE" id="PS50850"/>
    </source>
</evidence>
<feature type="transmembrane region" description="Helical" evidence="5">
    <location>
        <begin position="127"/>
        <end position="147"/>
    </location>
</feature>
<dbReference type="InterPro" id="IPR005829">
    <property type="entry name" value="Sugar_transporter_CS"/>
</dbReference>
<dbReference type="PANTHER" id="PTHR23508">
    <property type="entry name" value="CARBOXYLIC ACID TRANSPORTER PROTEIN HOMOLOG"/>
    <property type="match status" value="1"/>
</dbReference>
<protein>
    <submittedName>
        <fullName evidence="7">MFS family permease</fullName>
    </submittedName>
</protein>
<feature type="transmembrane region" description="Helical" evidence="5">
    <location>
        <begin position="21"/>
        <end position="46"/>
    </location>
</feature>
<keyword evidence="2 5" id="KW-0812">Transmembrane</keyword>
<evidence type="ECO:0000256" key="5">
    <source>
        <dbReference type="SAM" id="Phobius"/>
    </source>
</evidence>
<comment type="subcellular location">
    <subcellularLocation>
        <location evidence="1">Membrane</location>
        <topology evidence="1">Multi-pass membrane protein</topology>
    </subcellularLocation>
</comment>
<proteinExistence type="predicted"/>
<dbReference type="RefSeq" id="WP_310099824.1">
    <property type="nucleotide sequence ID" value="NZ_JAVDUU010000004.1"/>
</dbReference>
<dbReference type="Proteomes" id="UP001247620">
    <property type="component" value="Unassembled WGS sequence"/>
</dbReference>
<gene>
    <name evidence="7" type="ORF">J2W55_004061</name>
</gene>